<dbReference type="PROSITE" id="PS50011">
    <property type="entry name" value="PROTEIN_KINASE_DOM"/>
    <property type="match status" value="1"/>
</dbReference>
<dbReference type="InterPro" id="IPR008271">
    <property type="entry name" value="Ser/Thr_kinase_AS"/>
</dbReference>
<dbReference type="Pfam" id="PF00069">
    <property type="entry name" value="Pkinase"/>
    <property type="match status" value="1"/>
</dbReference>
<dbReference type="InterPro" id="IPR000719">
    <property type="entry name" value="Prot_kinase_dom"/>
</dbReference>
<dbReference type="SUPFAM" id="SSF82171">
    <property type="entry name" value="DPP6 N-terminal domain-like"/>
    <property type="match status" value="1"/>
</dbReference>
<dbReference type="Gene3D" id="1.10.510.10">
    <property type="entry name" value="Transferase(Phosphotransferase) domain 1"/>
    <property type="match status" value="1"/>
</dbReference>
<dbReference type="Gene3D" id="2.120.10.30">
    <property type="entry name" value="TolB, C-terminal domain"/>
    <property type="match status" value="1"/>
</dbReference>
<evidence type="ECO:0000256" key="2">
    <source>
        <dbReference type="ARBA" id="ARBA00022741"/>
    </source>
</evidence>
<dbReference type="InterPro" id="IPR011042">
    <property type="entry name" value="6-blade_b-propeller_TolB-like"/>
</dbReference>
<dbReference type="CDD" id="cd14014">
    <property type="entry name" value="STKc_PknB_like"/>
    <property type="match status" value="1"/>
</dbReference>
<dbReference type="SMART" id="SM00220">
    <property type="entry name" value="S_TKc"/>
    <property type="match status" value="1"/>
</dbReference>
<keyword evidence="4" id="KW-0067">ATP-binding</keyword>
<dbReference type="InterPro" id="IPR011009">
    <property type="entry name" value="Kinase-like_dom_sf"/>
</dbReference>
<evidence type="ECO:0000313" key="8">
    <source>
        <dbReference type="Proteomes" id="UP001432011"/>
    </source>
</evidence>
<reference evidence="7" key="1">
    <citation type="submission" date="2022-10" db="EMBL/GenBank/DDBJ databases">
        <title>The complete genomes of actinobacterial strains from the NBC collection.</title>
        <authorList>
            <person name="Joergensen T.S."/>
            <person name="Alvarez Arevalo M."/>
            <person name="Sterndorff E.B."/>
            <person name="Faurdal D."/>
            <person name="Vuksanovic O."/>
            <person name="Mourched A.-S."/>
            <person name="Charusanti P."/>
            <person name="Shaw S."/>
            <person name="Blin K."/>
            <person name="Weber T."/>
        </authorList>
    </citation>
    <scope>NUCLEOTIDE SEQUENCE</scope>
    <source>
        <strain evidence="7">NBC_00254</strain>
    </source>
</reference>
<feature type="region of interest" description="Disordered" evidence="5">
    <location>
        <begin position="270"/>
        <end position="328"/>
    </location>
</feature>
<dbReference type="GO" id="GO:0016301">
    <property type="term" value="F:kinase activity"/>
    <property type="evidence" value="ECO:0007669"/>
    <property type="project" value="UniProtKB-KW"/>
</dbReference>
<accession>A0ABZ1T215</accession>
<dbReference type="PANTHER" id="PTHR43289">
    <property type="entry name" value="MITOGEN-ACTIVATED PROTEIN KINASE KINASE KINASE 20-RELATED"/>
    <property type="match status" value="1"/>
</dbReference>
<keyword evidence="1" id="KW-0808">Transferase</keyword>
<keyword evidence="3 7" id="KW-0418">Kinase</keyword>
<keyword evidence="2" id="KW-0547">Nucleotide-binding</keyword>
<dbReference type="SUPFAM" id="SSF56112">
    <property type="entry name" value="Protein kinase-like (PK-like)"/>
    <property type="match status" value="1"/>
</dbReference>
<dbReference type="PROSITE" id="PS00108">
    <property type="entry name" value="PROTEIN_KINASE_ST"/>
    <property type="match status" value="1"/>
</dbReference>
<keyword evidence="8" id="KW-1185">Reference proteome</keyword>
<protein>
    <submittedName>
        <fullName evidence="7">Protein kinase</fullName>
    </submittedName>
</protein>
<dbReference type="Gene3D" id="3.30.200.20">
    <property type="entry name" value="Phosphorylase Kinase, domain 1"/>
    <property type="match status" value="1"/>
</dbReference>
<proteinExistence type="predicted"/>
<dbReference type="PANTHER" id="PTHR43289:SF34">
    <property type="entry name" value="SERINE_THREONINE-PROTEIN KINASE YBDM-RELATED"/>
    <property type="match status" value="1"/>
</dbReference>
<evidence type="ECO:0000313" key="7">
    <source>
        <dbReference type="EMBL" id="WUP78589.1"/>
    </source>
</evidence>
<organism evidence="7 8">
    <name type="scientific">Microbispora hainanensis</name>
    <dbReference type="NCBI Taxonomy" id="568844"/>
    <lineage>
        <taxon>Bacteria</taxon>
        <taxon>Bacillati</taxon>
        <taxon>Actinomycetota</taxon>
        <taxon>Actinomycetes</taxon>
        <taxon>Streptosporangiales</taxon>
        <taxon>Streptosporangiaceae</taxon>
        <taxon>Microbispora</taxon>
    </lineage>
</organism>
<sequence>MPGAVSPPRPGDPSEVGGHRVLGRLGSGGQGVVYLAESGRGERVAVKVLHATGDPEADARFRREAEVLPRVASFCTAQVLQVGTADGLPYIVSEFIEGPTLQQAVAERGPLRGQELRRLAIGTVTALAAIHRAGVVHRDLKPANVLLGPDGPRVIDFGIARAFGPGNAVEITGEGVLGTPAYMAPEQLRGAPPAPAADMFAWAGVVVFAATGVPPFGHDTVPAIIRRVLTEEPDLGALDGDLREVASECLRKDPAARPAAAQALLRLLGRPAEDPRPAEDTAGLLHRGSDAASGRPESAEDEAAVPGGGIQRGRIQRGGEKDGGEKRTSVRRAVAAACAGVVLSAGVAAYVATRPDVPPPRPRPALSGPPAPVADRVAVPELRATLYEAPGDPVRVTSFLVQTGPFSQPAYVREPGRAAYEKLDGLLDPVVSPDGRLVAAVAQTPQRVSDLHNQVLFTDRGTGERFSVPTVDRPLLAGSPEWSRDSRRLLLTVSAEPDRDPRPVGFAVVDVPARKVSFTEVEGEDEKNAPAAAAPVYRWTPDGSAVIRQAAPGADGIRVYDLDGTPRRTIDGVRWTADAGFSPSGRLLAALCPGDDRRACVVDADSGRRRASLPLPADGALWGWFNEDHLLVFDKGSTPWRVHIVDLSGRRVRLFAEITGTKDTYWLLHITPG</sequence>
<evidence type="ECO:0000256" key="3">
    <source>
        <dbReference type="ARBA" id="ARBA00022777"/>
    </source>
</evidence>
<feature type="domain" description="Protein kinase" evidence="6">
    <location>
        <begin position="19"/>
        <end position="268"/>
    </location>
</feature>
<feature type="compositionally biased region" description="Basic and acidic residues" evidence="5">
    <location>
        <begin position="317"/>
        <end position="328"/>
    </location>
</feature>
<dbReference type="Proteomes" id="UP001432011">
    <property type="component" value="Chromosome"/>
</dbReference>
<dbReference type="EMBL" id="CP108085">
    <property type="protein sequence ID" value="WUP78589.1"/>
    <property type="molecule type" value="Genomic_DNA"/>
</dbReference>
<evidence type="ECO:0000256" key="5">
    <source>
        <dbReference type="SAM" id="MobiDB-lite"/>
    </source>
</evidence>
<evidence type="ECO:0000256" key="1">
    <source>
        <dbReference type="ARBA" id="ARBA00022679"/>
    </source>
</evidence>
<gene>
    <name evidence="7" type="ORF">OG913_16830</name>
</gene>
<dbReference type="RefSeq" id="WP_328710695.1">
    <property type="nucleotide sequence ID" value="NZ_CP108085.1"/>
</dbReference>
<evidence type="ECO:0000256" key="4">
    <source>
        <dbReference type="ARBA" id="ARBA00022840"/>
    </source>
</evidence>
<evidence type="ECO:0000259" key="6">
    <source>
        <dbReference type="PROSITE" id="PS50011"/>
    </source>
</evidence>
<name>A0ABZ1T215_9ACTN</name>